<dbReference type="Pfam" id="PF02375">
    <property type="entry name" value="JmjN"/>
    <property type="match status" value="1"/>
</dbReference>
<dbReference type="GO" id="GO:0000785">
    <property type="term" value="C:chromatin"/>
    <property type="evidence" value="ECO:0007669"/>
    <property type="project" value="TreeGrafter"/>
</dbReference>
<proteinExistence type="predicted"/>
<evidence type="ECO:0000259" key="2">
    <source>
        <dbReference type="PROSITE" id="PS51183"/>
    </source>
</evidence>
<dbReference type="GO" id="GO:0010468">
    <property type="term" value="P:regulation of gene expression"/>
    <property type="evidence" value="ECO:0007669"/>
    <property type="project" value="TreeGrafter"/>
</dbReference>
<dbReference type="PANTHER" id="PTHR10694:SF54">
    <property type="entry name" value="INACTIVE LYSINE-SPECIFIC DEMETHYLASE JMJ19-RELATED"/>
    <property type="match status" value="1"/>
</dbReference>
<protein>
    <submittedName>
        <fullName evidence="4">JmjC-JMjN-domain containing protein</fullName>
    </submittedName>
</protein>
<dbReference type="PROSITE" id="PS51184">
    <property type="entry name" value="JMJC"/>
    <property type="match status" value="1"/>
</dbReference>
<dbReference type="InterPro" id="IPR003349">
    <property type="entry name" value="JmjN"/>
</dbReference>
<dbReference type="InterPro" id="IPR003347">
    <property type="entry name" value="JmjC_dom"/>
</dbReference>
<evidence type="ECO:0000256" key="1">
    <source>
        <dbReference type="SAM" id="MobiDB-lite"/>
    </source>
</evidence>
<name>A0A2P5E877_TREOI</name>
<feature type="compositionally biased region" description="Acidic residues" evidence="1">
    <location>
        <begin position="813"/>
        <end position="823"/>
    </location>
</feature>
<dbReference type="InParanoid" id="A0A2P5E877"/>
<dbReference type="GO" id="GO:0034647">
    <property type="term" value="F:histone H3K4me/H3K4me2/H3K4me3 demethylase activity"/>
    <property type="evidence" value="ECO:0007669"/>
    <property type="project" value="TreeGrafter"/>
</dbReference>
<accession>A0A2P5E877</accession>
<keyword evidence="5" id="KW-1185">Reference proteome</keyword>
<sequence>MGKNYEASKLSNKHVKNLPVPPGFTSLSSFKLKKIAIGDDETNNSKDHLNASIEDPLLVDPIFGMSGNDMLERSLRRRPWILFDAVNHKSEESDSEQFDEDFSSKTCLPKGVIRGCPDCSNCVKVTARWRPTDTRTDILEEAAVFYPTEEEFKDILEYIGKIRQRAEPHGICRIVPPPSWNPPCVIKEKNMGGSNTFVTHVQRIDGLQVPYSRSDSKTTDFVQDIKSKKRRTLSGETGSLDTEHFESVPGPEFTVQTFKRYADDFKGQYFCESKVTDSNDCSVSEAQWEPSVENIEGEYKRIVDDPTEEIEVLCRDNLETGVFGSRSPTVSNPSETPTNPEIVNSGWNLSNVGILPGSLLSFESYGTSRVLVPHIRLGMCFSTLHWRVEEHHLYSISYLHTGAPKIWYGIPGKYSVTFGEALKNSFNDIFGKQHELHHRLVKKLSPFALNSEGIPVFRCIQNPGELILVFPGAYHSGFDCGFNCSETANFAPLDWLPHGQNAVEIYRELGKKTSISHDKLLLQAAFEAVRAQWQISLCGKKSLDNQLWQDACGKEGILAKAFKSRVTCEDITRRYLCNSSQTRRMDVTFDATGKRECKICLYDLHFSAAGCPCSEDIYSCLNHAKQLCSCDWTEKFFLFRHDISDLNLLVEALEGKLKSVYKYAKDFLGLSLNSHASKDRVRASREGDCPTSHADKLEDKQLKFQNGETPNRTSGTGSNIRAEMKRLLNSKVSDKFNAVNNGTESPKAATRGCIGEKVSSSIKADMKARNAESAISKEPKAKAGIQNKKAPAGIGYSSFLQMEATYEVPYESSSEESSEESDGTPDLHFSF</sequence>
<dbReference type="AlphaFoldDB" id="A0A2P5E877"/>
<dbReference type="Proteomes" id="UP000237000">
    <property type="component" value="Unassembled WGS sequence"/>
</dbReference>
<evidence type="ECO:0000259" key="3">
    <source>
        <dbReference type="PROSITE" id="PS51184"/>
    </source>
</evidence>
<dbReference type="OrthoDB" id="1678912at2759"/>
<dbReference type="GO" id="GO:0005634">
    <property type="term" value="C:nucleus"/>
    <property type="evidence" value="ECO:0007669"/>
    <property type="project" value="TreeGrafter"/>
</dbReference>
<dbReference type="PROSITE" id="PS51183">
    <property type="entry name" value="JMJN"/>
    <property type="match status" value="1"/>
</dbReference>
<comment type="caution">
    <text evidence="4">The sequence shown here is derived from an EMBL/GenBank/DDBJ whole genome shotgun (WGS) entry which is preliminary data.</text>
</comment>
<dbReference type="Pfam" id="PF02373">
    <property type="entry name" value="JmjC"/>
    <property type="match status" value="1"/>
</dbReference>
<dbReference type="Pfam" id="PF02928">
    <property type="entry name" value="zf-C5HC2"/>
    <property type="match status" value="1"/>
</dbReference>
<dbReference type="PANTHER" id="PTHR10694">
    <property type="entry name" value="LYSINE-SPECIFIC DEMETHYLASE"/>
    <property type="match status" value="1"/>
</dbReference>
<reference evidence="5" key="1">
    <citation type="submission" date="2016-06" db="EMBL/GenBank/DDBJ databases">
        <title>Parallel loss of symbiosis genes in relatives of nitrogen-fixing non-legume Parasponia.</title>
        <authorList>
            <person name="Van Velzen R."/>
            <person name="Holmer R."/>
            <person name="Bu F."/>
            <person name="Rutten L."/>
            <person name="Van Zeijl A."/>
            <person name="Liu W."/>
            <person name="Santuari L."/>
            <person name="Cao Q."/>
            <person name="Sharma T."/>
            <person name="Shen D."/>
            <person name="Roswanjaya Y."/>
            <person name="Wardhani T."/>
            <person name="Kalhor M.S."/>
            <person name="Jansen J."/>
            <person name="Van den Hoogen J."/>
            <person name="Gungor B."/>
            <person name="Hartog M."/>
            <person name="Hontelez J."/>
            <person name="Verver J."/>
            <person name="Yang W.-C."/>
            <person name="Schijlen E."/>
            <person name="Repin R."/>
            <person name="Schilthuizen M."/>
            <person name="Schranz E."/>
            <person name="Heidstra R."/>
            <person name="Miyata K."/>
            <person name="Fedorova E."/>
            <person name="Kohlen W."/>
            <person name="Bisseling T."/>
            <person name="Smit S."/>
            <person name="Geurts R."/>
        </authorList>
    </citation>
    <scope>NUCLEOTIDE SEQUENCE [LARGE SCALE GENOMIC DNA]</scope>
    <source>
        <strain evidence="5">cv. RG33-2</strain>
    </source>
</reference>
<dbReference type="EMBL" id="JXTC01000209">
    <property type="protein sequence ID" value="PON81749.1"/>
    <property type="molecule type" value="Genomic_DNA"/>
</dbReference>
<feature type="domain" description="JmjC" evidence="3">
    <location>
        <begin position="344"/>
        <end position="507"/>
    </location>
</feature>
<dbReference type="SUPFAM" id="SSF51197">
    <property type="entry name" value="Clavaminate synthase-like"/>
    <property type="match status" value="1"/>
</dbReference>
<dbReference type="STRING" id="63057.A0A2P5E877"/>
<evidence type="ECO:0000313" key="5">
    <source>
        <dbReference type="Proteomes" id="UP000237000"/>
    </source>
</evidence>
<dbReference type="InterPro" id="IPR004198">
    <property type="entry name" value="Znf_C5HC2"/>
</dbReference>
<gene>
    <name evidence="4" type="ORF">TorRG33x02_224650</name>
</gene>
<dbReference type="SMART" id="SM00558">
    <property type="entry name" value="JmjC"/>
    <property type="match status" value="1"/>
</dbReference>
<feature type="domain" description="JmjN" evidence="2">
    <location>
        <begin position="142"/>
        <end position="183"/>
    </location>
</feature>
<evidence type="ECO:0000313" key="4">
    <source>
        <dbReference type="EMBL" id="PON81749.1"/>
    </source>
</evidence>
<organism evidence="4 5">
    <name type="scientific">Trema orientale</name>
    <name type="common">Charcoal tree</name>
    <name type="synonym">Celtis orientalis</name>
    <dbReference type="NCBI Taxonomy" id="63057"/>
    <lineage>
        <taxon>Eukaryota</taxon>
        <taxon>Viridiplantae</taxon>
        <taxon>Streptophyta</taxon>
        <taxon>Embryophyta</taxon>
        <taxon>Tracheophyta</taxon>
        <taxon>Spermatophyta</taxon>
        <taxon>Magnoliopsida</taxon>
        <taxon>eudicotyledons</taxon>
        <taxon>Gunneridae</taxon>
        <taxon>Pentapetalae</taxon>
        <taxon>rosids</taxon>
        <taxon>fabids</taxon>
        <taxon>Rosales</taxon>
        <taxon>Cannabaceae</taxon>
        <taxon>Trema</taxon>
    </lineage>
</organism>
<feature type="region of interest" description="Disordered" evidence="1">
    <location>
        <begin position="807"/>
        <end position="831"/>
    </location>
</feature>
<dbReference type="SMART" id="SM00545">
    <property type="entry name" value="JmjN"/>
    <property type="match status" value="1"/>
</dbReference>
<dbReference type="Gene3D" id="2.60.120.650">
    <property type="entry name" value="Cupin"/>
    <property type="match status" value="1"/>
</dbReference>